<proteinExistence type="predicted"/>
<dbReference type="Gene3D" id="2.160.20.160">
    <property type="match status" value="1"/>
</dbReference>
<dbReference type="RefSeq" id="WP_274839713.1">
    <property type="nucleotide sequence ID" value="NZ_JARCJF010000005.1"/>
</dbReference>
<comment type="caution">
    <text evidence="2">The sequence shown here is derived from an EMBL/GenBank/DDBJ whole genome shotgun (WGS) entry which is preliminary data.</text>
</comment>
<reference evidence="2 3" key="1">
    <citation type="submission" date="2023-02" db="EMBL/GenBank/DDBJ databases">
        <title>Population genomics of bacteria associated with diatom.</title>
        <authorList>
            <person name="Xie J."/>
            <person name="Wang H."/>
        </authorList>
    </citation>
    <scope>NUCLEOTIDE SEQUENCE [LARGE SCALE GENOMIC DNA]</scope>
    <source>
        <strain evidence="2 3">PT47_8</strain>
    </source>
</reference>
<organism evidence="2 3">
    <name type="scientific">Phaeobacter gallaeciensis</name>
    <dbReference type="NCBI Taxonomy" id="60890"/>
    <lineage>
        <taxon>Bacteria</taxon>
        <taxon>Pseudomonadati</taxon>
        <taxon>Pseudomonadota</taxon>
        <taxon>Alphaproteobacteria</taxon>
        <taxon>Rhodobacterales</taxon>
        <taxon>Roseobacteraceae</taxon>
        <taxon>Phaeobacter</taxon>
    </lineage>
</organism>
<feature type="coiled-coil region" evidence="1">
    <location>
        <begin position="42"/>
        <end position="78"/>
    </location>
</feature>
<gene>
    <name evidence="2" type="ORF">PXK24_11645</name>
</gene>
<evidence type="ECO:0000313" key="2">
    <source>
        <dbReference type="EMBL" id="MDE4166347.1"/>
    </source>
</evidence>
<dbReference type="AlphaFoldDB" id="A0ABD4XAR1"/>
<name>A0ABD4XAR1_9RHOB</name>
<sequence length="433" mass="44770">MNSVFGINSFTGLYAGTTTPDLAATAETTATDWTKGASAKTLLEESQKVQRAERLEQRKEAEANMKRLEDNARAIAFALKTKEMQKALATLQQDNSQSSHLMLLMVTDEGDIHAFFPPPPNTFGAGSGNDAVSYAGGVIKGIETGDGSDAVALTGDVVEDVHTDRQNRGTELVVYKSGGARMTTYYANYSAADSLAISAQTIRKISTGGGNDAVALNAETITGLDTGTGDDALSISARHLNQVNTGDGNDSLAIRAGVVSRLDTGSGDDVLTLNATVLDGVRTGDGNDVVNVVLNDQSGDGLDFPRYARLHTGSGDDTLSLAAQGHVTFGAGTGDDTVLLSKGSFTMALQDGAAEGNDVVTLSDGADLALMVSSEKAASATIVKKDDALLINFGDGSSVTVKGLANGGTVALALPSGQVDKILKQEQAVDLRM</sequence>
<evidence type="ECO:0000256" key="1">
    <source>
        <dbReference type="SAM" id="Coils"/>
    </source>
</evidence>
<keyword evidence="1" id="KW-0175">Coiled coil</keyword>
<protein>
    <submittedName>
        <fullName evidence="2">Uncharacterized protein</fullName>
    </submittedName>
</protein>
<dbReference type="EMBL" id="JARCJK010000005">
    <property type="protein sequence ID" value="MDE4166347.1"/>
    <property type="molecule type" value="Genomic_DNA"/>
</dbReference>
<evidence type="ECO:0000313" key="3">
    <source>
        <dbReference type="Proteomes" id="UP001218364"/>
    </source>
</evidence>
<accession>A0ABD4XAR1</accession>
<dbReference type="Proteomes" id="UP001218364">
    <property type="component" value="Unassembled WGS sequence"/>
</dbReference>